<proteinExistence type="predicted"/>
<protein>
    <submittedName>
        <fullName evidence="1">Uncharacterized protein</fullName>
    </submittedName>
</protein>
<evidence type="ECO:0000313" key="2">
    <source>
        <dbReference type="Proteomes" id="UP000274731"/>
    </source>
</evidence>
<reference evidence="1 2" key="1">
    <citation type="journal article" date="2018" name="Environ. Microbiol.">
        <title>Novel phage-host interactions and evolution as revealed by a cyanomyovirus isolated from an estuarine environment.</title>
        <authorList>
            <person name="Xu Y."/>
            <person name="Zhang R."/>
            <person name="Wang N."/>
            <person name="Cai L."/>
            <person name="Tong Y."/>
            <person name="Sun Q."/>
            <person name="Chen F."/>
            <person name="Jiao N."/>
        </authorList>
    </citation>
    <scope>NUCLEOTIDE SEQUENCE [LARGE SCALE GENOMIC DNA]</scope>
</reference>
<sequence>MEFISPTTGKAYQVTVKNQERMDYGPDGRLVSRVEQLYEIWDEGKPIQFAFSVPGIASSVRHYESPGRDVSSRYD</sequence>
<name>A0A3G1L3G5_9CAUD</name>
<gene>
    <name evidence="1" type="ORF">SCBWM1_gp34</name>
</gene>
<dbReference type="Proteomes" id="UP000274731">
    <property type="component" value="Segment"/>
</dbReference>
<organism evidence="1 2">
    <name type="scientific">Synechococcus phage S-CBWM1</name>
    <dbReference type="NCBI Taxonomy" id="2053653"/>
    <lineage>
        <taxon>Viruses</taxon>
        <taxon>Duplodnaviria</taxon>
        <taxon>Heunggongvirae</taxon>
        <taxon>Uroviricota</taxon>
        <taxon>Caudoviricetes</taxon>
        <taxon>Aokuangvirus</taxon>
        <taxon>Aokuangvirus SCBWM1</taxon>
    </lineage>
</organism>
<dbReference type="EMBL" id="MG450654">
    <property type="protein sequence ID" value="ATW62718.1"/>
    <property type="molecule type" value="Genomic_DNA"/>
</dbReference>
<accession>A0A3G1L3G5</accession>
<evidence type="ECO:0000313" key="1">
    <source>
        <dbReference type="EMBL" id="ATW62718.1"/>
    </source>
</evidence>
<keyword evidence="2" id="KW-1185">Reference proteome</keyword>